<evidence type="ECO:0000313" key="3">
    <source>
        <dbReference type="Proteomes" id="UP001595912"/>
    </source>
</evidence>
<organism evidence="2 3">
    <name type="scientific">Dactylosporangium cerinum</name>
    <dbReference type="NCBI Taxonomy" id="1434730"/>
    <lineage>
        <taxon>Bacteria</taxon>
        <taxon>Bacillati</taxon>
        <taxon>Actinomycetota</taxon>
        <taxon>Actinomycetes</taxon>
        <taxon>Micromonosporales</taxon>
        <taxon>Micromonosporaceae</taxon>
        <taxon>Dactylosporangium</taxon>
    </lineage>
</organism>
<keyword evidence="1" id="KW-1133">Transmembrane helix</keyword>
<keyword evidence="1" id="KW-0472">Membrane</keyword>
<gene>
    <name evidence="2" type="ORF">ACFPIJ_54295</name>
</gene>
<name>A0ABV9WG49_9ACTN</name>
<protein>
    <submittedName>
        <fullName evidence="2">Uncharacterized protein</fullName>
    </submittedName>
</protein>
<accession>A0ABV9WG49</accession>
<dbReference type="Proteomes" id="UP001595912">
    <property type="component" value="Unassembled WGS sequence"/>
</dbReference>
<dbReference type="EMBL" id="JBHSIU010000109">
    <property type="protein sequence ID" value="MFC5006771.1"/>
    <property type="molecule type" value="Genomic_DNA"/>
</dbReference>
<keyword evidence="1" id="KW-0812">Transmembrane</keyword>
<proteinExistence type="predicted"/>
<reference evidence="3" key="1">
    <citation type="journal article" date="2019" name="Int. J. Syst. Evol. Microbiol.">
        <title>The Global Catalogue of Microorganisms (GCM) 10K type strain sequencing project: providing services to taxonomists for standard genome sequencing and annotation.</title>
        <authorList>
            <consortium name="The Broad Institute Genomics Platform"/>
            <consortium name="The Broad Institute Genome Sequencing Center for Infectious Disease"/>
            <person name="Wu L."/>
            <person name="Ma J."/>
        </authorList>
    </citation>
    <scope>NUCLEOTIDE SEQUENCE [LARGE SCALE GENOMIC DNA]</scope>
    <source>
        <strain evidence="3">CGMCC 4.7152</strain>
    </source>
</reference>
<comment type="caution">
    <text evidence="2">The sequence shown here is derived from an EMBL/GenBank/DDBJ whole genome shotgun (WGS) entry which is preliminary data.</text>
</comment>
<sequence length="56" mass="5990">MRLALEFAYPVDVQIFVLQCPHTVIAPVLAVIAAAFTTATLASLARRRTPAPIRGA</sequence>
<dbReference type="RefSeq" id="WP_380127440.1">
    <property type="nucleotide sequence ID" value="NZ_JBHSIU010000109.1"/>
</dbReference>
<feature type="transmembrane region" description="Helical" evidence="1">
    <location>
        <begin position="24"/>
        <end position="45"/>
    </location>
</feature>
<evidence type="ECO:0000313" key="2">
    <source>
        <dbReference type="EMBL" id="MFC5006771.1"/>
    </source>
</evidence>
<keyword evidence="3" id="KW-1185">Reference proteome</keyword>
<evidence type="ECO:0000256" key="1">
    <source>
        <dbReference type="SAM" id="Phobius"/>
    </source>
</evidence>